<evidence type="ECO:0000313" key="13">
    <source>
        <dbReference type="Proteomes" id="UP000057158"/>
    </source>
</evidence>
<dbReference type="GO" id="GO:0000155">
    <property type="term" value="F:phosphorelay sensor kinase activity"/>
    <property type="evidence" value="ECO:0007669"/>
    <property type="project" value="InterPro"/>
</dbReference>
<dbReference type="PATRIC" id="fig|1603606.3.peg.1379"/>
<evidence type="ECO:0000256" key="4">
    <source>
        <dbReference type="ARBA" id="ARBA00022679"/>
    </source>
</evidence>
<keyword evidence="4" id="KW-0808">Transferase</keyword>
<dbReference type="GO" id="GO:0005524">
    <property type="term" value="F:ATP binding"/>
    <property type="evidence" value="ECO:0007669"/>
    <property type="project" value="UniProtKB-KW"/>
</dbReference>
<sequence length="377" mass="41415">MLVLAGGIVYKSDMRKNEIIRLLILVALVLVITSLHYLTTTQKVHFHDIYRRLYYIPIVLGGLWFTLRGGLATAIAVSVLFAPHVVFQWGHHPAADPEQYLEILLYNVIGFLTGFLAEKEKTQKVRYQKAAHRLEESYDKLKSQADQILEIEEQLRRADRLSALGQLSAGMAHEIRNPLGSIRGTAEILQEGIDPADRRYEFTCILIKEVDRLNKVVQNFLDFARPSAGDRDLVDVNRLLAEVLTLTGPPALKNGVTARLDAGAVPEMDGDGEQLKQAFLNLVLNALQAMPAGGSLDISTAASAGVLEIRFTDSGGGIPPEDLDRIFNPFFTTRDEGTGLGLAITHRIVQGHGGRIAVESRLGAGTTFLLTFPVNAV</sequence>
<dbReference type="InterPro" id="IPR004358">
    <property type="entry name" value="Sig_transdc_His_kin-like_C"/>
</dbReference>
<feature type="coiled-coil region" evidence="9">
    <location>
        <begin position="117"/>
        <end position="161"/>
    </location>
</feature>
<feature type="transmembrane region" description="Helical" evidence="10">
    <location>
        <begin position="53"/>
        <end position="80"/>
    </location>
</feature>
<dbReference type="InterPro" id="IPR036890">
    <property type="entry name" value="HATPase_C_sf"/>
</dbReference>
<feature type="domain" description="Histidine kinase" evidence="11">
    <location>
        <begin position="170"/>
        <end position="376"/>
    </location>
</feature>
<keyword evidence="10" id="KW-0812">Transmembrane</keyword>
<feature type="transmembrane region" description="Helical" evidence="10">
    <location>
        <begin position="20"/>
        <end position="41"/>
    </location>
</feature>
<keyword evidence="7" id="KW-0067">ATP-binding</keyword>
<gene>
    <name evidence="12" type="ORF">DSOUD_1261</name>
</gene>
<dbReference type="CDD" id="cd00082">
    <property type="entry name" value="HisKA"/>
    <property type="match status" value="1"/>
</dbReference>
<accession>A0A0M4D8I2</accession>
<keyword evidence="3" id="KW-0597">Phosphoprotein</keyword>
<evidence type="ECO:0000313" key="12">
    <source>
        <dbReference type="EMBL" id="ALC16042.1"/>
    </source>
</evidence>
<dbReference type="PANTHER" id="PTHR43065">
    <property type="entry name" value="SENSOR HISTIDINE KINASE"/>
    <property type="match status" value="1"/>
</dbReference>
<dbReference type="Proteomes" id="UP000057158">
    <property type="component" value="Chromosome"/>
</dbReference>
<dbReference type="AlphaFoldDB" id="A0A0M4D8I2"/>
<keyword evidence="10" id="KW-0472">Membrane</keyword>
<evidence type="ECO:0000256" key="3">
    <source>
        <dbReference type="ARBA" id="ARBA00022553"/>
    </source>
</evidence>
<name>A0A0M4D8I2_9BACT</name>
<proteinExistence type="predicted"/>
<dbReference type="InterPro" id="IPR005467">
    <property type="entry name" value="His_kinase_dom"/>
</dbReference>
<dbReference type="Gene3D" id="1.10.287.130">
    <property type="match status" value="1"/>
</dbReference>
<evidence type="ECO:0000256" key="9">
    <source>
        <dbReference type="SAM" id="Coils"/>
    </source>
</evidence>
<dbReference type="InterPro" id="IPR003594">
    <property type="entry name" value="HATPase_dom"/>
</dbReference>
<reference evidence="12 13" key="1">
    <citation type="submission" date="2015-07" db="EMBL/GenBank/DDBJ databases">
        <title>Isolation and Genomic Characterization of a Novel Halophilic Metal-Reducing Deltaproteobacterium from the Deep Subsurface.</title>
        <authorList>
            <person name="Badalamenti J.P."/>
            <person name="Summers Z.M."/>
            <person name="Gralnick J.A."/>
            <person name="Bond D.R."/>
        </authorList>
    </citation>
    <scope>NUCLEOTIDE SEQUENCE [LARGE SCALE GENOMIC DNA]</scope>
    <source>
        <strain evidence="12 13">WTL</strain>
    </source>
</reference>
<evidence type="ECO:0000256" key="8">
    <source>
        <dbReference type="ARBA" id="ARBA00023012"/>
    </source>
</evidence>
<protein>
    <recommendedName>
        <fullName evidence="2">histidine kinase</fullName>
        <ecNumber evidence="2">2.7.13.3</ecNumber>
    </recommendedName>
</protein>
<evidence type="ECO:0000256" key="6">
    <source>
        <dbReference type="ARBA" id="ARBA00022777"/>
    </source>
</evidence>
<dbReference type="InterPro" id="IPR003661">
    <property type="entry name" value="HisK_dim/P_dom"/>
</dbReference>
<evidence type="ECO:0000256" key="7">
    <source>
        <dbReference type="ARBA" id="ARBA00022840"/>
    </source>
</evidence>
<keyword evidence="10" id="KW-1133">Transmembrane helix</keyword>
<dbReference type="EMBL" id="CP010802">
    <property type="protein sequence ID" value="ALC16042.1"/>
    <property type="molecule type" value="Genomic_DNA"/>
</dbReference>
<keyword evidence="6 12" id="KW-0418">Kinase</keyword>
<evidence type="ECO:0000256" key="2">
    <source>
        <dbReference type="ARBA" id="ARBA00012438"/>
    </source>
</evidence>
<keyword evidence="9" id="KW-0175">Coiled coil</keyword>
<evidence type="ECO:0000256" key="5">
    <source>
        <dbReference type="ARBA" id="ARBA00022741"/>
    </source>
</evidence>
<keyword evidence="13" id="KW-1185">Reference proteome</keyword>
<evidence type="ECO:0000256" key="10">
    <source>
        <dbReference type="SAM" id="Phobius"/>
    </source>
</evidence>
<evidence type="ECO:0000256" key="1">
    <source>
        <dbReference type="ARBA" id="ARBA00000085"/>
    </source>
</evidence>
<dbReference type="SUPFAM" id="SSF47384">
    <property type="entry name" value="Homodimeric domain of signal transducing histidine kinase"/>
    <property type="match status" value="1"/>
</dbReference>
<dbReference type="Pfam" id="PF02518">
    <property type="entry name" value="HATPase_c"/>
    <property type="match status" value="1"/>
</dbReference>
<dbReference type="PANTHER" id="PTHR43065:SF10">
    <property type="entry name" value="PEROXIDE STRESS-ACTIVATED HISTIDINE KINASE MAK3"/>
    <property type="match status" value="1"/>
</dbReference>
<organism evidence="12 13">
    <name type="scientific">Desulfuromonas soudanensis</name>
    <dbReference type="NCBI Taxonomy" id="1603606"/>
    <lineage>
        <taxon>Bacteria</taxon>
        <taxon>Pseudomonadati</taxon>
        <taxon>Thermodesulfobacteriota</taxon>
        <taxon>Desulfuromonadia</taxon>
        <taxon>Desulfuromonadales</taxon>
        <taxon>Desulfuromonadaceae</taxon>
        <taxon>Desulfuromonas</taxon>
    </lineage>
</organism>
<dbReference type="EC" id="2.7.13.3" evidence="2"/>
<dbReference type="PRINTS" id="PR00344">
    <property type="entry name" value="BCTRLSENSOR"/>
</dbReference>
<dbReference type="PROSITE" id="PS50109">
    <property type="entry name" value="HIS_KIN"/>
    <property type="match status" value="1"/>
</dbReference>
<keyword evidence="5" id="KW-0547">Nucleotide-binding</keyword>
<dbReference type="SMART" id="SM00388">
    <property type="entry name" value="HisKA"/>
    <property type="match status" value="1"/>
</dbReference>
<dbReference type="SMART" id="SM00387">
    <property type="entry name" value="HATPase_c"/>
    <property type="match status" value="1"/>
</dbReference>
<dbReference type="Gene3D" id="3.30.565.10">
    <property type="entry name" value="Histidine kinase-like ATPase, C-terminal domain"/>
    <property type="match status" value="1"/>
</dbReference>
<evidence type="ECO:0000259" key="11">
    <source>
        <dbReference type="PROSITE" id="PS50109"/>
    </source>
</evidence>
<feature type="transmembrane region" description="Helical" evidence="10">
    <location>
        <begin position="100"/>
        <end position="117"/>
    </location>
</feature>
<keyword evidence="8" id="KW-0902">Two-component regulatory system</keyword>
<comment type="catalytic activity">
    <reaction evidence="1">
        <text>ATP + protein L-histidine = ADP + protein N-phospho-L-histidine.</text>
        <dbReference type="EC" id="2.7.13.3"/>
    </reaction>
</comment>
<dbReference type="STRING" id="1603606.DSOUD_1261"/>
<dbReference type="InterPro" id="IPR036097">
    <property type="entry name" value="HisK_dim/P_sf"/>
</dbReference>
<dbReference type="SUPFAM" id="SSF55874">
    <property type="entry name" value="ATPase domain of HSP90 chaperone/DNA topoisomerase II/histidine kinase"/>
    <property type="match status" value="1"/>
</dbReference>
<dbReference type="Pfam" id="PF00512">
    <property type="entry name" value="HisKA"/>
    <property type="match status" value="1"/>
</dbReference>
<dbReference type="KEGG" id="des:DSOUD_1261"/>